<keyword evidence="3 5" id="KW-1133">Transmembrane helix</keyword>
<keyword evidence="7" id="KW-1185">Reference proteome</keyword>
<evidence type="ECO:0000313" key="6">
    <source>
        <dbReference type="EMBL" id="MCZ4297145.1"/>
    </source>
</evidence>
<organism evidence="6 7">
    <name type="scientific">Henriciella marina</name>
    <dbReference type="NCBI Taxonomy" id="453851"/>
    <lineage>
        <taxon>Bacteria</taxon>
        <taxon>Pseudomonadati</taxon>
        <taxon>Pseudomonadota</taxon>
        <taxon>Alphaproteobacteria</taxon>
        <taxon>Hyphomonadales</taxon>
        <taxon>Hyphomonadaceae</taxon>
        <taxon>Henriciella</taxon>
    </lineage>
</organism>
<dbReference type="Pfam" id="PF01027">
    <property type="entry name" value="Bax1-I"/>
    <property type="match status" value="1"/>
</dbReference>
<gene>
    <name evidence="6" type="ORF">O4G74_03635</name>
</gene>
<evidence type="ECO:0000256" key="4">
    <source>
        <dbReference type="ARBA" id="ARBA00023136"/>
    </source>
</evidence>
<dbReference type="CDD" id="cd10432">
    <property type="entry name" value="BI-1-like_bacterial"/>
    <property type="match status" value="1"/>
</dbReference>
<comment type="caution">
    <text evidence="6">The sequence shown here is derived from an EMBL/GenBank/DDBJ whole genome shotgun (WGS) entry which is preliminary data.</text>
</comment>
<name>A0ABT4LS05_9PROT</name>
<evidence type="ECO:0000256" key="1">
    <source>
        <dbReference type="ARBA" id="ARBA00004141"/>
    </source>
</evidence>
<keyword evidence="4 5" id="KW-0472">Membrane</keyword>
<dbReference type="EMBL" id="JAPWGW010000001">
    <property type="protein sequence ID" value="MCZ4297145.1"/>
    <property type="molecule type" value="Genomic_DNA"/>
</dbReference>
<feature type="transmembrane region" description="Helical" evidence="5">
    <location>
        <begin position="157"/>
        <end position="181"/>
    </location>
</feature>
<feature type="transmembrane region" description="Helical" evidence="5">
    <location>
        <begin position="62"/>
        <end position="81"/>
    </location>
</feature>
<evidence type="ECO:0000256" key="5">
    <source>
        <dbReference type="SAM" id="Phobius"/>
    </source>
</evidence>
<feature type="transmembrane region" description="Helical" evidence="5">
    <location>
        <begin position="233"/>
        <end position="257"/>
    </location>
</feature>
<dbReference type="Proteomes" id="UP001083770">
    <property type="component" value="Unassembled WGS sequence"/>
</dbReference>
<feature type="transmembrane region" description="Helical" evidence="5">
    <location>
        <begin position="87"/>
        <end position="110"/>
    </location>
</feature>
<sequence length="260" mass="28224">MNDFNSSVARGRTMDASIDQGLRTFMLGVYQKLTLGIALSGVLAFAAGTWDPLTALIFGTPFYYVVAFAPIALIFGSMFFMKNPSPVGSAILYWAIVTFVGLGLGVYFYMASSGISTQTAGGISQSLNYMTIAKAFMITASAFGALTLWGYTTKRDLSAIGSFAIMALWALVAVSLVYMVLPMLGILEASSGMEWLISGGFALLSAVLVAWQTQELKEGYYQLSHDGRSLAVMTNWGALNFFIMFVNMFRFVLMLLASRE</sequence>
<feature type="transmembrane region" description="Helical" evidence="5">
    <location>
        <begin position="193"/>
        <end position="213"/>
    </location>
</feature>
<feature type="transmembrane region" description="Helical" evidence="5">
    <location>
        <begin position="29"/>
        <end position="50"/>
    </location>
</feature>
<dbReference type="RefSeq" id="WP_269401303.1">
    <property type="nucleotide sequence ID" value="NZ_JAPWGW010000001.1"/>
</dbReference>
<proteinExistence type="predicted"/>
<evidence type="ECO:0000256" key="3">
    <source>
        <dbReference type="ARBA" id="ARBA00022989"/>
    </source>
</evidence>
<reference evidence="6" key="1">
    <citation type="submission" date="2022-12" db="EMBL/GenBank/DDBJ databases">
        <title>Bacterial isolates from different developmental stages of Nematostella vectensis.</title>
        <authorList>
            <person name="Fraune S."/>
        </authorList>
    </citation>
    <scope>NUCLEOTIDE SEQUENCE</scope>
    <source>
        <strain evidence="6">G21632-S1</strain>
    </source>
</reference>
<keyword evidence="2 5" id="KW-0812">Transmembrane</keyword>
<feature type="transmembrane region" description="Helical" evidence="5">
    <location>
        <begin position="131"/>
        <end position="151"/>
    </location>
</feature>
<protein>
    <submittedName>
        <fullName evidence="6">Bax inhibitor-1/YccA family protein</fullName>
    </submittedName>
</protein>
<comment type="subcellular location">
    <subcellularLocation>
        <location evidence="1">Membrane</location>
        <topology evidence="1">Multi-pass membrane protein</topology>
    </subcellularLocation>
</comment>
<accession>A0ABT4LS05</accession>
<dbReference type="InterPro" id="IPR006214">
    <property type="entry name" value="Bax_inhibitor_1-related"/>
</dbReference>
<evidence type="ECO:0000313" key="7">
    <source>
        <dbReference type="Proteomes" id="UP001083770"/>
    </source>
</evidence>
<evidence type="ECO:0000256" key="2">
    <source>
        <dbReference type="ARBA" id="ARBA00022692"/>
    </source>
</evidence>